<gene>
    <name evidence="2" type="ORF">E2C01_031132</name>
</gene>
<dbReference type="Proteomes" id="UP000324222">
    <property type="component" value="Unassembled WGS sequence"/>
</dbReference>
<protein>
    <submittedName>
        <fullName evidence="2">Uncharacterized protein</fullName>
    </submittedName>
</protein>
<dbReference type="EMBL" id="VSRR010003840">
    <property type="protein sequence ID" value="MPC37645.1"/>
    <property type="molecule type" value="Genomic_DNA"/>
</dbReference>
<dbReference type="AlphaFoldDB" id="A0A5B7EW27"/>
<comment type="caution">
    <text evidence="2">The sequence shown here is derived from an EMBL/GenBank/DDBJ whole genome shotgun (WGS) entry which is preliminary data.</text>
</comment>
<accession>A0A5B7EW27</accession>
<feature type="region of interest" description="Disordered" evidence="1">
    <location>
        <begin position="1"/>
        <end position="33"/>
    </location>
</feature>
<name>A0A5B7EW27_PORTR</name>
<evidence type="ECO:0000256" key="1">
    <source>
        <dbReference type="SAM" id="MobiDB-lite"/>
    </source>
</evidence>
<reference evidence="2 3" key="1">
    <citation type="submission" date="2019-05" db="EMBL/GenBank/DDBJ databases">
        <title>Another draft genome of Portunus trituberculatus and its Hox gene families provides insights of decapod evolution.</title>
        <authorList>
            <person name="Jeong J.-H."/>
            <person name="Song I."/>
            <person name="Kim S."/>
            <person name="Choi T."/>
            <person name="Kim D."/>
            <person name="Ryu S."/>
            <person name="Kim W."/>
        </authorList>
    </citation>
    <scope>NUCLEOTIDE SEQUENCE [LARGE SCALE GENOMIC DNA]</scope>
    <source>
        <tissue evidence="2">Muscle</tissue>
    </source>
</reference>
<feature type="compositionally biased region" description="Basic residues" evidence="1">
    <location>
        <begin position="21"/>
        <end position="33"/>
    </location>
</feature>
<keyword evidence="3" id="KW-1185">Reference proteome</keyword>
<organism evidence="2 3">
    <name type="scientific">Portunus trituberculatus</name>
    <name type="common">Swimming crab</name>
    <name type="synonym">Neptunus trituberculatus</name>
    <dbReference type="NCBI Taxonomy" id="210409"/>
    <lineage>
        <taxon>Eukaryota</taxon>
        <taxon>Metazoa</taxon>
        <taxon>Ecdysozoa</taxon>
        <taxon>Arthropoda</taxon>
        <taxon>Crustacea</taxon>
        <taxon>Multicrustacea</taxon>
        <taxon>Malacostraca</taxon>
        <taxon>Eumalacostraca</taxon>
        <taxon>Eucarida</taxon>
        <taxon>Decapoda</taxon>
        <taxon>Pleocyemata</taxon>
        <taxon>Brachyura</taxon>
        <taxon>Eubrachyura</taxon>
        <taxon>Portunoidea</taxon>
        <taxon>Portunidae</taxon>
        <taxon>Portuninae</taxon>
        <taxon>Portunus</taxon>
    </lineage>
</organism>
<sequence length="99" mass="11582">MARTDMYYIENPMRGEAPRQSRSHRKRRRTRRPWRLSLPDKFDAGGDMRRLEVLSPEVALYADQHAVCTGRQNLQYTYMQTKVVLVSAPVNDLVTRKSS</sequence>
<evidence type="ECO:0000313" key="2">
    <source>
        <dbReference type="EMBL" id="MPC37645.1"/>
    </source>
</evidence>
<evidence type="ECO:0000313" key="3">
    <source>
        <dbReference type="Proteomes" id="UP000324222"/>
    </source>
</evidence>
<proteinExistence type="predicted"/>